<dbReference type="Pfam" id="PF13458">
    <property type="entry name" value="Peripla_BP_6"/>
    <property type="match status" value="1"/>
</dbReference>
<dbReference type="InterPro" id="IPR028081">
    <property type="entry name" value="Leu-bd"/>
</dbReference>
<dbReference type="PANTHER" id="PTHR47151:SF2">
    <property type="entry name" value="AMINO ACID BINDING PROTEIN"/>
    <property type="match status" value="1"/>
</dbReference>
<evidence type="ECO:0000259" key="4">
    <source>
        <dbReference type="Pfam" id="PF13458"/>
    </source>
</evidence>
<dbReference type="PANTHER" id="PTHR47151">
    <property type="entry name" value="LEU/ILE/VAL-BINDING ABC TRANSPORTER SUBUNIT"/>
    <property type="match status" value="1"/>
</dbReference>
<feature type="domain" description="Leucine-binding protein" evidence="4">
    <location>
        <begin position="33"/>
        <end position="359"/>
    </location>
</feature>
<organism evidence="5 6">
    <name type="scientific">Burkholderia cenocepacia</name>
    <dbReference type="NCBI Taxonomy" id="95486"/>
    <lineage>
        <taxon>Bacteria</taxon>
        <taxon>Pseudomonadati</taxon>
        <taxon>Pseudomonadota</taxon>
        <taxon>Betaproteobacteria</taxon>
        <taxon>Burkholderiales</taxon>
        <taxon>Burkholderiaceae</taxon>
        <taxon>Burkholderia</taxon>
        <taxon>Burkholderia cepacia complex</taxon>
    </lineage>
</organism>
<evidence type="ECO:0000256" key="2">
    <source>
        <dbReference type="ARBA" id="ARBA00022729"/>
    </source>
</evidence>
<gene>
    <name evidence="5" type="ORF">A8E72_19395</name>
</gene>
<dbReference type="AlphaFoldDB" id="A0A1V2W2J2"/>
<evidence type="ECO:0000256" key="1">
    <source>
        <dbReference type="ARBA" id="ARBA00010062"/>
    </source>
</evidence>
<feature type="chain" id="PRO_5013387709" evidence="3">
    <location>
        <begin position="24"/>
        <end position="382"/>
    </location>
</feature>
<proteinExistence type="inferred from homology"/>
<comment type="similarity">
    <text evidence="1">Belongs to the leucine-binding protein family.</text>
</comment>
<reference evidence="5 6" key="1">
    <citation type="submission" date="2016-08" db="EMBL/GenBank/DDBJ databases">
        <authorList>
            <person name="Seilhamer J.J."/>
        </authorList>
    </citation>
    <scope>NUCLEOTIDE SEQUENCE [LARGE SCALE GENOMIC DNA]</scope>
    <source>
        <strain evidence="5 6">VC14762</strain>
    </source>
</reference>
<dbReference type="CDD" id="cd06342">
    <property type="entry name" value="PBP1_ABC_LIVBP-like"/>
    <property type="match status" value="1"/>
</dbReference>
<feature type="signal peptide" evidence="3">
    <location>
        <begin position="1"/>
        <end position="23"/>
    </location>
</feature>
<name>A0A1V2W2J2_9BURK</name>
<sequence>MNRIVAMYVALTTTACITSPASAQDAGAAATVVKLGFASPLTGAQAHLGKDNENGARLAVEEINAKGFKVGGKPVRLELVSEDDAGDPRTGTVVAQQLVDLGVVAVVGHMNSGVAIPASRVYSNAQIALLSSASNPAYTTQGYKTSFRLTATDASQGPALAQYAAGRLHARRVVVVDDASAFGQGLADEFSKKAKTLGLEIVSRETVSDKSIDFRAVLTRIKSERADAIMFGGMDATAGPLAKQARTLGLALPILGGDGICTPTMISLADKAAENVVCSSVGTPLEKLPRGAAFEHAYEARYGTPVKFLAPFFYDAVYLIADAMRRSGSIDHTAVLAALPKADYVGVTGRLAYTDRGDIKDPVVTLYTVKSGKLVPVETVHM</sequence>
<dbReference type="PROSITE" id="PS51257">
    <property type="entry name" value="PROKAR_LIPOPROTEIN"/>
    <property type="match status" value="1"/>
</dbReference>
<evidence type="ECO:0000313" key="6">
    <source>
        <dbReference type="Proteomes" id="UP000188543"/>
    </source>
</evidence>
<accession>A0A1V2W2J2</accession>
<evidence type="ECO:0000256" key="3">
    <source>
        <dbReference type="SAM" id="SignalP"/>
    </source>
</evidence>
<dbReference type="SUPFAM" id="SSF53822">
    <property type="entry name" value="Periplasmic binding protein-like I"/>
    <property type="match status" value="1"/>
</dbReference>
<dbReference type="Proteomes" id="UP000188543">
    <property type="component" value="Unassembled WGS sequence"/>
</dbReference>
<evidence type="ECO:0000313" key="5">
    <source>
        <dbReference type="EMBL" id="ONU83965.1"/>
    </source>
</evidence>
<dbReference type="Gene3D" id="3.40.50.2300">
    <property type="match status" value="2"/>
</dbReference>
<dbReference type="RefSeq" id="WP_077021505.1">
    <property type="nucleotide sequence ID" value="NZ_CADETK010000030.1"/>
</dbReference>
<keyword evidence="2 3" id="KW-0732">Signal</keyword>
<comment type="caution">
    <text evidence="5">The sequence shown here is derived from an EMBL/GenBank/DDBJ whole genome shotgun (WGS) entry which is preliminary data.</text>
</comment>
<protein>
    <submittedName>
        <fullName evidence="5">Branched chain amino acid ABC transporter substrate-binding protein</fullName>
    </submittedName>
</protein>
<dbReference type="EMBL" id="MUTJ01000057">
    <property type="protein sequence ID" value="ONU83965.1"/>
    <property type="molecule type" value="Genomic_DNA"/>
</dbReference>
<dbReference type="InterPro" id="IPR028082">
    <property type="entry name" value="Peripla_BP_I"/>
</dbReference>